<evidence type="ECO:0000313" key="2">
    <source>
        <dbReference type="EMBL" id="MFD2829463.1"/>
    </source>
</evidence>
<evidence type="ECO:0000313" key="3">
    <source>
        <dbReference type="Proteomes" id="UP001597519"/>
    </source>
</evidence>
<name>A0ABW5WTX4_9STAP</name>
<comment type="caution">
    <text evidence="2">The sequence shown here is derived from an EMBL/GenBank/DDBJ whole genome shotgun (WGS) entry which is preliminary data.</text>
</comment>
<keyword evidence="3" id="KW-1185">Reference proteome</keyword>
<evidence type="ECO:0000259" key="1">
    <source>
        <dbReference type="Pfam" id="PF10026"/>
    </source>
</evidence>
<sequence>MKIIYDIDFIIKNRDRFLEKPSDLWLEYFSIHSQVFKVLMKNIYRLNQKELLSLVDNTDFQCLFSQAVKNHKQIDSEEIKNTLEECVNYYNFKADFDVFFLIGLGHIDGTAQVADRPFLYFGLERVNASNISPLIKHEFNHMVRFTSIDEIGDFTEITVGQLVIAEGLATLSPLFINQQQLNRKNLISALFMSNQEYEVLSDEHDIVIRKFFQDADKTLSKELHLEYFIQNDETCLQRKGYYIGMMLIIELIDVGLDLKILTETPTEIILNNFN</sequence>
<dbReference type="Proteomes" id="UP001597519">
    <property type="component" value="Unassembled WGS sequence"/>
</dbReference>
<dbReference type="GO" id="GO:0008233">
    <property type="term" value="F:peptidase activity"/>
    <property type="evidence" value="ECO:0007669"/>
    <property type="project" value="UniProtKB-KW"/>
</dbReference>
<protein>
    <submittedName>
        <fullName evidence="2">DUF2268 domain-containing putative Zn-dependent protease</fullName>
    </submittedName>
</protein>
<keyword evidence="2" id="KW-0645">Protease</keyword>
<keyword evidence="2" id="KW-0378">Hydrolase</keyword>
<proteinExistence type="predicted"/>
<dbReference type="InterPro" id="IPR018728">
    <property type="entry name" value="DUF2268"/>
</dbReference>
<organism evidence="2 3">
    <name type="scientific">Corticicoccus populi</name>
    <dbReference type="NCBI Taxonomy" id="1812821"/>
    <lineage>
        <taxon>Bacteria</taxon>
        <taxon>Bacillati</taxon>
        <taxon>Bacillota</taxon>
        <taxon>Bacilli</taxon>
        <taxon>Bacillales</taxon>
        <taxon>Staphylococcaceae</taxon>
        <taxon>Corticicoccus</taxon>
    </lineage>
</organism>
<dbReference type="RefSeq" id="WP_377771481.1">
    <property type="nucleotide sequence ID" value="NZ_JBHUOQ010000001.1"/>
</dbReference>
<accession>A0ABW5WTX4</accession>
<dbReference type="Pfam" id="PF10026">
    <property type="entry name" value="DUF2268"/>
    <property type="match status" value="1"/>
</dbReference>
<dbReference type="GO" id="GO:0006508">
    <property type="term" value="P:proteolysis"/>
    <property type="evidence" value="ECO:0007669"/>
    <property type="project" value="UniProtKB-KW"/>
</dbReference>
<reference evidence="3" key="1">
    <citation type="journal article" date="2019" name="Int. J. Syst. Evol. Microbiol.">
        <title>The Global Catalogue of Microorganisms (GCM) 10K type strain sequencing project: providing services to taxonomists for standard genome sequencing and annotation.</title>
        <authorList>
            <consortium name="The Broad Institute Genomics Platform"/>
            <consortium name="The Broad Institute Genome Sequencing Center for Infectious Disease"/>
            <person name="Wu L."/>
            <person name="Ma J."/>
        </authorList>
    </citation>
    <scope>NUCLEOTIDE SEQUENCE [LARGE SCALE GENOMIC DNA]</scope>
    <source>
        <strain evidence="3">KCTC 33575</strain>
    </source>
</reference>
<feature type="domain" description="DUF2268" evidence="1">
    <location>
        <begin position="110"/>
        <end position="170"/>
    </location>
</feature>
<dbReference type="EMBL" id="JBHUOQ010000001">
    <property type="protein sequence ID" value="MFD2829463.1"/>
    <property type="molecule type" value="Genomic_DNA"/>
</dbReference>
<gene>
    <name evidence="2" type="ORF">ACFSX4_03220</name>
</gene>